<feature type="chain" id="PRO_5034730221" evidence="2">
    <location>
        <begin position="20"/>
        <end position="252"/>
    </location>
</feature>
<feature type="signal peptide" evidence="2">
    <location>
        <begin position="1"/>
        <end position="19"/>
    </location>
</feature>
<accession>A0A8H3FW37</accession>
<dbReference type="OrthoDB" id="5396973at2759"/>
<evidence type="ECO:0000256" key="2">
    <source>
        <dbReference type="SAM" id="SignalP"/>
    </source>
</evidence>
<sequence length="252" mass="27119">MIVVLRTLAHCFSLSIALALPSNLRRLPLGIREVDSMKLGTSSTTSNPFLADTVSCIGSYITPRLVPFDCSIVLNFMLLSQPGLFNRASLGITRTGPNWAGMLDLNGTDKIVQKCVTNVMFPKGGLVLIGDLSKGFHVILQGHGQSESDSAKNSSPSQKPAVSVSRRAMRSQHHSANSAGFQEVEIRDPLMGVSRVANHPAVTPNATIGTAPPARHPVQCFNPFIIHLQPAAATDCGFIINQIILRLFDPTR</sequence>
<keyword evidence="4" id="KW-1185">Reference proteome</keyword>
<name>A0A8H3FW37_9LECA</name>
<comment type="caution">
    <text evidence="3">The sequence shown here is derived from an EMBL/GenBank/DDBJ whole genome shotgun (WGS) entry which is preliminary data.</text>
</comment>
<proteinExistence type="predicted"/>
<reference evidence="3" key="1">
    <citation type="submission" date="2021-03" db="EMBL/GenBank/DDBJ databases">
        <authorList>
            <person name="Tagirdzhanova G."/>
        </authorList>
    </citation>
    <scope>NUCLEOTIDE SEQUENCE</scope>
</reference>
<dbReference type="AlphaFoldDB" id="A0A8H3FW37"/>
<feature type="region of interest" description="Disordered" evidence="1">
    <location>
        <begin position="143"/>
        <end position="181"/>
    </location>
</feature>
<feature type="compositionally biased region" description="Polar residues" evidence="1">
    <location>
        <begin position="143"/>
        <end position="160"/>
    </location>
</feature>
<evidence type="ECO:0000256" key="1">
    <source>
        <dbReference type="SAM" id="MobiDB-lite"/>
    </source>
</evidence>
<keyword evidence="2" id="KW-0732">Signal</keyword>
<protein>
    <submittedName>
        <fullName evidence="3">Uncharacterized protein</fullName>
    </submittedName>
</protein>
<evidence type="ECO:0000313" key="4">
    <source>
        <dbReference type="Proteomes" id="UP000664203"/>
    </source>
</evidence>
<evidence type="ECO:0000313" key="3">
    <source>
        <dbReference type="EMBL" id="CAF9932142.1"/>
    </source>
</evidence>
<organism evidence="3 4">
    <name type="scientific">Alectoria fallacina</name>
    <dbReference type="NCBI Taxonomy" id="1903189"/>
    <lineage>
        <taxon>Eukaryota</taxon>
        <taxon>Fungi</taxon>
        <taxon>Dikarya</taxon>
        <taxon>Ascomycota</taxon>
        <taxon>Pezizomycotina</taxon>
        <taxon>Lecanoromycetes</taxon>
        <taxon>OSLEUM clade</taxon>
        <taxon>Lecanoromycetidae</taxon>
        <taxon>Lecanorales</taxon>
        <taxon>Lecanorineae</taxon>
        <taxon>Parmeliaceae</taxon>
        <taxon>Alectoria</taxon>
    </lineage>
</organism>
<dbReference type="EMBL" id="CAJPDR010000321">
    <property type="protein sequence ID" value="CAF9932142.1"/>
    <property type="molecule type" value="Genomic_DNA"/>
</dbReference>
<gene>
    <name evidence="3" type="ORF">ALECFALPRED_005224</name>
</gene>
<dbReference type="Proteomes" id="UP000664203">
    <property type="component" value="Unassembled WGS sequence"/>
</dbReference>